<sequence length="364" mass="40088">MTQRGGCSGKNGSHAHASYSAFLDAVCELVAEADQRFGVKGSVGIGIPGMPETEDGTLYAANVRQPAVSRCAPISAPDWIAMCVWTMTLTVLPLSEAWDDEFTQYPLVMGLYPRHRRRRRLVLNGKPITGQSYITGEFGHMRLPVDALTLMGFDFPLRRCGCGQMGCIENYLSGAGLRGYISIIIINRCRRRRLSRCGSRAMSRRTRMLSAIWIYCGLSGNILTIVDPDLLVIGGGLSNFTAITTATGGKTAAPSPPVARAPRIERARHGDAGGMRGAAFFTSYRLIKKRGCYAVASVSSIKRFRKNKRLLRERLRQRIFFRDRVVPEMMENPRVLVLTGAGISARVWYSYVSRGGWPLGRASG</sequence>
<comment type="similarity">
    <text evidence="12">Belongs to the ROK (NagC/XylR) family. NagK subfamily.</text>
</comment>
<evidence type="ECO:0000256" key="5">
    <source>
        <dbReference type="ARBA" id="ARBA00022741"/>
    </source>
</evidence>
<evidence type="ECO:0000256" key="6">
    <source>
        <dbReference type="ARBA" id="ARBA00022777"/>
    </source>
</evidence>
<evidence type="ECO:0000256" key="4">
    <source>
        <dbReference type="ARBA" id="ARBA00022723"/>
    </source>
</evidence>
<evidence type="ECO:0000256" key="13">
    <source>
        <dbReference type="ARBA" id="ARBA00049065"/>
    </source>
</evidence>
<dbReference type="PANTHER" id="PTHR18964:SF162">
    <property type="entry name" value="N-ACETYL-D-GLUCOSAMINE KINASE"/>
    <property type="match status" value="1"/>
</dbReference>
<keyword evidence="9" id="KW-0119">Carbohydrate metabolism</keyword>
<evidence type="ECO:0000256" key="9">
    <source>
        <dbReference type="ARBA" id="ARBA00023277"/>
    </source>
</evidence>
<name>A0A379WBV3_SALET</name>
<keyword evidence="6" id="KW-0418">Kinase</keyword>
<comment type="pathway">
    <text evidence="11">Cell wall biogenesis; peptidoglycan recycling.</text>
</comment>
<dbReference type="PANTHER" id="PTHR18964">
    <property type="entry name" value="ROK (REPRESSOR, ORF, KINASE) FAMILY"/>
    <property type="match status" value="1"/>
</dbReference>
<dbReference type="GO" id="GO:0005524">
    <property type="term" value="F:ATP binding"/>
    <property type="evidence" value="ECO:0007669"/>
    <property type="project" value="UniProtKB-KW"/>
</dbReference>
<keyword evidence="7" id="KW-0862">Zinc</keyword>
<dbReference type="EMBL" id="UGXS01000004">
    <property type="protein sequence ID" value="SUH16271.1"/>
    <property type="molecule type" value="Genomic_DNA"/>
</dbReference>
<dbReference type="InterPro" id="IPR000600">
    <property type="entry name" value="ROK"/>
</dbReference>
<evidence type="ECO:0000256" key="8">
    <source>
        <dbReference type="ARBA" id="ARBA00022840"/>
    </source>
</evidence>
<evidence type="ECO:0000256" key="10">
    <source>
        <dbReference type="ARBA" id="ARBA00031123"/>
    </source>
</evidence>
<dbReference type="SUPFAM" id="SSF53067">
    <property type="entry name" value="Actin-like ATPase domain"/>
    <property type="match status" value="1"/>
</dbReference>
<evidence type="ECO:0000256" key="12">
    <source>
        <dbReference type="ARBA" id="ARBA00038116"/>
    </source>
</evidence>
<accession>A0A379WBV3</accession>
<dbReference type="GO" id="GO:0045127">
    <property type="term" value="F:N-acetylglucosamine kinase activity"/>
    <property type="evidence" value="ECO:0007669"/>
    <property type="project" value="UniProtKB-EC"/>
</dbReference>
<dbReference type="AlphaFoldDB" id="A0A379WBV3"/>
<keyword evidence="5" id="KW-0547">Nucleotide-binding</keyword>
<dbReference type="Pfam" id="PF00480">
    <property type="entry name" value="ROK"/>
    <property type="match status" value="1"/>
</dbReference>
<reference evidence="14 15" key="1">
    <citation type="submission" date="2018-06" db="EMBL/GenBank/DDBJ databases">
        <authorList>
            <consortium name="Pathogen Informatics"/>
            <person name="Doyle S."/>
        </authorList>
    </citation>
    <scope>NUCLEOTIDE SEQUENCE [LARGE SCALE GENOMIC DNA]</scope>
    <source>
        <strain evidence="14 15">NCTC8258</strain>
    </source>
</reference>
<dbReference type="InterPro" id="IPR043129">
    <property type="entry name" value="ATPase_NBD"/>
</dbReference>
<organism evidence="14 15">
    <name type="scientific">Salmonella enterica I</name>
    <dbReference type="NCBI Taxonomy" id="59201"/>
    <lineage>
        <taxon>Bacteria</taxon>
        <taxon>Pseudomonadati</taxon>
        <taxon>Pseudomonadota</taxon>
        <taxon>Gammaproteobacteria</taxon>
        <taxon>Enterobacterales</taxon>
        <taxon>Enterobacteriaceae</taxon>
        <taxon>Salmonella</taxon>
    </lineage>
</organism>
<dbReference type="Proteomes" id="UP000255509">
    <property type="component" value="Unassembled WGS sequence"/>
</dbReference>
<dbReference type="EC" id="2.7.1.59" evidence="1"/>
<keyword evidence="3 14" id="KW-0808">Transferase</keyword>
<evidence type="ECO:0000256" key="3">
    <source>
        <dbReference type="ARBA" id="ARBA00022679"/>
    </source>
</evidence>
<evidence type="ECO:0000256" key="1">
    <source>
        <dbReference type="ARBA" id="ARBA00012122"/>
    </source>
</evidence>
<keyword evidence="4" id="KW-0479">Metal-binding</keyword>
<dbReference type="Gene3D" id="3.30.420.40">
    <property type="match status" value="2"/>
</dbReference>
<gene>
    <name evidence="14" type="primary">nagK</name>
    <name evidence="14" type="ORF">NCTC8258_04027</name>
</gene>
<evidence type="ECO:0000256" key="11">
    <source>
        <dbReference type="ARBA" id="ARBA00037880"/>
    </source>
</evidence>
<protein>
    <recommendedName>
        <fullName evidence="2">N-acetyl-D-glucosamine kinase</fullName>
        <ecNumber evidence="1">2.7.1.59</ecNumber>
    </recommendedName>
    <alternativeName>
        <fullName evidence="10">GlcNAc kinase</fullName>
    </alternativeName>
</protein>
<evidence type="ECO:0000256" key="2">
    <source>
        <dbReference type="ARBA" id="ARBA00014974"/>
    </source>
</evidence>
<dbReference type="GO" id="GO:0046872">
    <property type="term" value="F:metal ion binding"/>
    <property type="evidence" value="ECO:0007669"/>
    <property type="project" value="UniProtKB-KW"/>
</dbReference>
<evidence type="ECO:0000313" key="15">
    <source>
        <dbReference type="Proteomes" id="UP000255509"/>
    </source>
</evidence>
<keyword evidence="8" id="KW-0067">ATP-binding</keyword>
<proteinExistence type="inferred from homology"/>
<evidence type="ECO:0000256" key="7">
    <source>
        <dbReference type="ARBA" id="ARBA00022833"/>
    </source>
</evidence>
<evidence type="ECO:0000313" key="14">
    <source>
        <dbReference type="EMBL" id="SUH16271.1"/>
    </source>
</evidence>
<comment type="catalytic activity">
    <reaction evidence="13">
        <text>N-acetyl-D-glucosamine + ATP = N-acetyl-D-glucosamine 6-phosphate + ADP + H(+)</text>
        <dbReference type="Rhea" id="RHEA:17417"/>
        <dbReference type="ChEBI" id="CHEBI:15378"/>
        <dbReference type="ChEBI" id="CHEBI:30616"/>
        <dbReference type="ChEBI" id="CHEBI:57513"/>
        <dbReference type="ChEBI" id="CHEBI:456216"/>
        <dbReference type="ChEBI" id="CHEBI:506227"/>
        <dbReference type="EC" id="2.7.1.59"/>
    </reaction>
</comment>